<proteinExistence type="predicted"/>
<keyword evidence="1" id="KW-0808">Transferase</keyword>
<evidence type="ECO:0000313" key="1">
    <source>
        <dbReference type="EMBL" id="GFB07796.1"/>
    </source>
</evidence>
<sequence>GIFISQDKYVTEVLRKFNITDVKSASTLVDMENTFVKDADGDDVDVHLYRSMIGSLMYLTTSRPDIIDYAGASLDWKSTTGGCQFLRSRLIS</sequence>
<protein>
    <submittedName>
        <fullName evidence="1">Ribonuclease H-like domain, reverse transcriptase, RNA-dependent DNA polymerase</fullName>
    </submittedName>
</protein>
<reference evidence="1" key="1">
    <citation type="journal article" date="2019" name="Sci. Rep.">
        <title>Draft genome of Tanacetum cinerariifolium, the natural source of mosquito coil.</title>
        <authorList>
            <person name="Yamashiro T."/>
            <person name="Shiraishi A."/>
            <person name="Satake H."/>
            <person name="Nakayama K."/>
        </authorList>
    </citation>
    <scope>NUCLEOTIDE SEQUENCE</scope>
</reference>
<dbReference type="GO" id="GO:0003964">
    <property type="term" value="F:RNA-directed DNA polymerase activity"/>
    <property type="evidence" value="ECO:0007669"/>
    <property type="project" value="UniProtKB-KW"/>
</dbReference>
<gene>
    <name evidence="1" type="ORF">Tci_679767</name>
</gene>
<comment type="caution">
    <text evidence="1">The sequence shown here is derived from an EMBL/GenBank/DDBJ whole genome shotgun (WGS) entry which is preliminary data.</text>
</comment>
<keyword evidence="1" id="KW-0548">Nucleotidyltransferase</keyword>
<accession>A0A699KXX1</accession>
<dbReference type="EMBL" id="BKCJ010547227">
    <property type="protein sequence ID" value="GFB07796.1"/>
    <property type="molecule type" value="Genomic_DNA"/>
</dbReference>
<name>A0A699KXX1_TANCI</name>
<keyword evidence="1" id="KW-0695">RNA-directed DNA polymerase</keyword>
<feature type="non-terminal residue" evidence="1">
    <location>
        <position position="1"/>
    </location>
</feature>
<dbReference type="AlphaFoldDB" id="A0A699KXX1"/>
<organism evidence="1">
    <name type="scientific">Tanacetum cinerariifolium</name>
    <name type="common">Dalmatian daisy</name>
    <name type="synonym">Chrysanthemum cinerariifolium</name>
    <dbReference type="NCBI Taxonomy" id="118510"/>
    <lineage>
        <taxon>Eukaryota</taxon>
        <taxon>Viridiplantae</taxon>
        <taxon>Streptophyta</taxon>
        <taxon>Embryophyta</taxon>
        <taxon>Tracheophyta</taxon>
        <taxon>Spermatophyta</taxon>
        <taxon>Magnoliopsida</taxon>
        <taxon>eudicotyledons</taxon>
        <taxon>Gunneridae</taxon>
        <taxon>Pentapetalae</taxon>
        <taxon>asterids</taxon>
        <taxon>campanulids</taxon>
        <taxon>Asterales</taxon>
        <taxon>Asteraceae</taxon>
        <taxon>Asteroideae</taxon>
        <taxon>Anthemideae</taxon>
        <taxon>Anthemidinae</taxon>
        <taxon>Tanacetum</taxon>
    </lineage>
</organism>